<dbReference type="Pfam" id="PF00400">
    <property type="entry name" value="WD40"/>
    <property type="match status" value="4"/>
</dbReference>
<dbReference type="EMBL" id="JARQWQ010000015">
    <property type="protein sequence ID" value="KAK2567272.1"/>
    <property type="molecule type" value="Genomic_DNA"/>
</dbReference>
<evidence type="ECO:0000313" key="2">
    <source>
        <dbReference type="EMBL" id="KAK2567272.1"/>
    </source>
</evidence>
<reference evidence="2" key="1">
    <citation type="journal article" date="2023" name="G3 (Bethesda)">
        <title>Whole genome assembly and annotation of the endangered Caribbean coral Acropora cervicornis.</title>
        <authorList>
            <person name="Selwyn J.D."/>
            <person name="Vollmer S.V."/>
        </authorList>
    </citation>
    <scope>NUCLEOTIDE SEQUENCE</scope>
    <source>
        <strain evidence="2">K2</strain>
    </source>
</reference>
<evidence type="ECO:0000313" key="3">
    <source>
        <dbReference type="Proteomes" id="UP001249851"/>
    </source>
</evidence>
<comment type="caution">
    <text evidence="2">The sequence shown here is derived from an EMBL/GenBank/DDBJ whole genome shotgun (WGS) entry which is preliminary data.</text>
</comment>
<reference evidence="2" key="2">
    <citation type="journal article" date="2023" name="Science">
        <title>Genomic signatures of disease resistance in endangered staghorn corals.</title>
        <authorList>
            <person name="Vollmer S.V."/>
            <person name="Selwyn J.D."/>
            <person name="Despard B.A."/>
            <person name="Roesel C.L."/>
        </authorList>
    </citation>
    <scope>NUCLEOTIDE SEQUENCE</scope>
    <source>
        <strain evidence="2">K2</strain>
    </source>
</reference>
<feature type="repeat" description="WD" evidence="1">
    <location>
        <begin position="152"/>
        <end position="184"/>
    </location>
</feature>
<evidence type="ECO:0000256" key="1">
    <source>
        <dbReference type="PROSITE-ProRule" id="PRU00221"/>
    </source>
</evidence>
<dbReference type="PANTHER" id="PTHR19850">
    <property type="entry name" value="GUANINE NUCLEOTIDE-BINDING PROTEIN BETA G PROTEIN BETA"/>
    <property type="match status" value="1"/>
</dbReference>
<keyword evidence="1" id="KW-0853">WD repeat</keyword>
<organism evidence="2 3">
    <name type="scientific">Acropora cervicornis</name>
    <name type="common">Staghorn coral</name>
    <dbReference type="NCBI Taxonomy" id="6130"/>
    <lineage>
        <taxon>Eukaryota</taxon>
        <taxon>Metazoa</taxon>
        <taxon>Cnidaria</taxon>
        <taxon>Anthozoa</taxon>
        <taxon>Hexacorallia</taxon>
        <taxon>Scleractinia</taxon>
        <taxon>Astrocoeniina</taxon>
        <taxon>Acroporidae</taxon>
        <taxon>Acropora</taxon>
    </lineage>
</organism>
<dbReference type="Proteomes" id="UP001249851">
    <property type="component" value="Unassembled WGS sequence"/>
</dbReference>
<dbReference type="InterPro" id="IPR001680">
    <property type="entry name" value="WD40_rpt"/>
</dbReference>
<gene>
    <name evidence="2" type="ORF">P5673_009087</name>
</gene>
<dbReference type="SMART" id="SM00320">
    <property type="entry name" value="WD40"/>
    <property type="match status" value="4"/>
</dbReference>
<feature type="repeat" description="WD" evidence="1">
    <location>
        <begin position="45"/>
        <end position="67"/>
    </location>
</feature>
<keyword evidence="3" id="KW-1185">Reference proteome</keyword>
<proteinExistence type="predicted"/>
<dbReference type="InterPro" id="IPR016346">
    <property type="entry name" value="G-protein_beta_1-5"/>
</dbReference>
<dbReference type="InterPro" id="IPR015943">
    <property type="entry name" value="WD40/YVTN_repeat-like_dom_sf"/>
</dbReference>
<accession>A0AAD9VAU2</accession>
<dbReference type="Gene3D" id="2.130.10.10">
    <property type="entry name" value="YVTN repeat-like/Quinoprotein amine dehydrogenase"/>
    <property type="match status" value="2"/>
</dbReference>
<protein>
    <submittedName>
        <fullName evidence="2">Guanine nucleotide-binding protein subunit beta-5</fullName>
    </submittedName>
</protein>
<dbReference type="SUPFAM" id="SSF50978">
    <property type="entry name" value="WD40 repeat-like"/>
    <property type="match status" value="1"/>
</dbReference>
<dbReference type="AlphaFoldDB" id="A0AAD9VAU2"/>
<dbReference type="InterPro" id="IPR036322">
    <property type="entry name" value="WD40_repeat_dom_sf"/>
</dbReference>
<dbReference type="PROSITE" id="PS50294">
    <property type="entry name" value="WD_REPEATS_REGION"/>
    <property type="match status" value="1"/>
</dbReference>
<dbReference type="GO" id="GO:0007165">
    <property type="term" value="P:signal transduction"/>
    <property type="evidence" value="ECO:0007669"/>
    <property type="project" value="InterPro"/>
</dbReference>
<sequence>MPTTWVMACAYSPSGHLVACGGLDNKCSLFKLSFDDDCATKKHTILTGSGDTTCALWDVESGQLLQHFHGHTSDVMRFYPSGEAFATASDDATCRLYDLRADHELAVYSKEHIIFGASSLDFSLSGRLLFAGYHDYTMNVWDTVKAEQLAVYYAHDNRISCLEVSPDGTAVGTGSWDHTLRVWA</sequence>
<dbReference type="PROSITE" id="PS50082">
    <property type="entry name" value="WD_REPEATS_2"/>
    <property type="match status" value="2"/>
</dbReference>
<name>A0AAD9VAU2_ACRCE</name>